<evidence type="ECO:0000256" key="6">
    <source>
        <dbReference type="ARBA" id="ARBA00023143"/>
    </source>
</evidence>
<keyword evidence="9" id="KW-0966">Cell projection</keyword>
<keyword evidence="9" id="KW-0282">Flagellum</keyword>
<dbReference type="PRINTS" id="PR01005">
    <property type="entry name" value="FLGHOOKAP1"/>
</dbReference>
<evidence type="ECO:0000256" key="2">
    <source>
        <dbReference type="ARBA" id="ARBA00004613"/>
    </source>
</evidence>
<dbReference type="InterPro" id="IPR002371">
    <property type="entry name" value="FlgK"/>
</dbReference>
<evidence type="ECO:0000256" key="4">
    <source>
        <dbReference type="ARBA" id="ARBA00016244"/>
    </source>
</evidence>
<evidence type="ECO:0000313" key="10">
    <source>
        <dbReference type="Proteomes" id="UP001149719"/>
    </source>
</evidence>
<dbReference type="EMBL" id="JAPUBN010000011">
    <property type="protein sequence ID" value="MCZ2721199.1"/>
    <property type="molecule type" value="Genomic_DNA"/>
</dbReference>
<dbReference type="InterPro" id="IPR053927">
    <property type="entry name" value="FlgK_helical"/>
</dbReference>
<dbReference type="Pfam" id="PF22638">
    <property type="entry name" value="FlgK_D1"/>
    <property type="match status" value="1"/>
</dbReference>
<comment type="subcellular location">
    <subcellularLocation>
        <location evidence="1 7">Bacterial flagellum</location>
    </subcellularLocation>
    <subcellularLocation>
        <location evidence="2 7">Secreted</location>
    </subcellularLocation>
</comment>
<evidence type="ECO:0000256" key="7">
    <source>
        <dbReference type="RuleBase" id="RU362065"/>
    </source>
</evidence>
<protein>
    <recommendedName>
        <fullName evidence="4 7">Flagellar hook-associated protein 1</fullName>
        <shortName evidence="7">HAP1</shortName>
    </recommendedName>
</protein>
<evidence type="ECO:0000259" key="8">
    <source>
        <dbReference type="Pfam" id="PF22638"/>
    </source>
</evidence>
<comment type="caution">
    <text evidence="9">The sequence shown here is derived from an EMBL/GenBank/DDBJ whole genome shotgun (WGS) entry which is preliminary data.</text>
</comment>
<keyword evidence="10" id="KW-1185">Reference proteome</keyword>
<keyword evidence="5 7" id="KW-0964">Secreted</keyword>
<dbReference type="PANTHER" id="PTHR30033">
    <property type="entry name" value="FLAGELLAR HOOK-ASSOCIATED PROTEIN 1"/>
    <property type="match status" value="1"/>
</dbReference>
<organism evidence="9 10">
    <name type="scientific">Marinomonas phaeophyticola</name>
    <dbReference type="NCBI Taxonomy" id="3004091"/>
    <lineage>
        <taxon>Bacteria</taxon>
        <taxon>Pseudomonadati</taxon>
        <taxon>Pseudomonadota</taxon>
        <taxon>Gammaproteobacteria</taxon>
        <taxon>Oceanospirillales</taxon>
        <taxon>Oceanospirillaceae</taxon>
        <taxon>Marinomonas</taxon>
    </lineage>
</organism>
<evidence type="ECO:0000256" key="1">
    <source>
        <dbReference type="ARBA" id="ARBA00004365"/>
    </source>
</evidence>
<dbReference type="PANTHER" id="PTHR30033:SF1">
    <property type="entry name" value="FLAGELLAR HOOK-ASSOCIATED PROTEIN 1"/>
    <property type="match status" value="1"/>
</dbReference>
<dbReference type="Proteomes" id="UP001149719">
    <property type="component" value="Unassembled WGS sequence"/>
</dbReference>
<keyword evidence="6 7" id="KW-0975">Bacterial flagellum</keyword>
<accession>A0ABT4JUE1</accession>
<gene>
    <name evidence="7 9" type="primary">flgK</name>
    <name evidence="9" type="ORF">O1D97_05930</name>
</gene>
<dbReference type="RefSeq" id="WP_269123763.1">
    <property type="nucleotide sequence ID" value="NZ_JAPUBN010000011.1"/>
</dbReference>
<reference evidence="9" key="1">
    <citation type="submission" date="2022-12" db="EMBL/GenBank/DDBJ databases">
        <title>Marinomonas 15G1-11 sp. nov, isolated from marine algae.</title>
        <authorList>
            <person name="Butt M."/>
            <person name="Choi D.G."/>
            <person name="Kim J.M."/>
            <person name="Lee J.K."/>
            <person name="Baek J.H."/>
            <person name="Jeon C.O."/>
        </authorList>
    </citation>
    <scope>NUCLEOTIDE SEQUENCE</scope>
    <source>
        <strain evidence="9">15G1-11</strain>
    </source>
</reference>
<proteinExistence type="inferred from homology"/>
<keyword evidence="9" id="KW-0969">Cilium</keyword>
<evidence type="ECO:0000256" key="5">
    <source>
        <dbReference type="ARBA" id="ARBA00022525"/>
    </source>
</evidence>
<name>A0ABT4JUE1_9GAMM</name>
<evidence type="ECO:0000256" key="3">
    <source>
        <dbReference type="ARBA" id="ARBA00009677"/>
    </source>
</evidence>
<feature type="domain" description="Flagellar hook-associated protein FlgK helical" evidence="8">
    <location>
        <begin position="86"/>
        <end position="264"/>
    </location>
</feature>
<evidence type="ECO:0000313" key="9">
    <source>
        <dbReference type="EMBL" id="MCZ2721199.1"/>
    </source>
</evidence>
<dbReference type="NCBIfam" id="TIGR02492">
    <property type="entry name" value="flgK_ends"/>
    <property type="match status" value="1"/>
</dbReference>
<comment type="similarity">
    <text evidence="3 7">Belongs to the flagella basal body rod proteins family.</text>
</comment>
<sequence length="280" mass="30584">MAASLYSIGLSGIQASNALITTTGQNTSNVNTAGFNRQTTVLSATLNGGVEIRDTERVVDQFLNQQVRSDTSANNYYDKYYQLASTANEIVGDQSVSINTYLDNMFSSLQSANAEPTNLATRDIALTDLTNMVNQFNELAGFVESQNTLANNQLGTVISEINEIAGQIANLNGKILVQETVGGRVANELRDQQEELARGISEMIDVKLSYDSNGLMELQLKNGQPLVLQDDTKDLILSPNELNPSEYELKLDFGRYEIGLNNDSLGGVRCVNGFSQRYVD</sequence>